<keyword evidence="14" id="KW-1185">Reference proteome</keyword>
<evidence type="ECO:0000256" key="10">
    <source>
        <dbReference type="ARBA" id="ARBA00022989"/>
    </source>
</evidence>
<keyword evidence="6" id="KW-0808">Transferase</keyword>
<evidence type="ECO:0000256" key="5">
    <source>
        <dbReference type="ARBA" id="ARBA00022676"/>
    </source>
</evidence>
<dbReference type="PANTHER" id="PTHR23033:SF14">
    <property type="entry name" value="GLYCOPROTEIN-N-ACETYLGALACTOSAMINE 3-BETA-GALACTOSYLTRANSFERASE 1-RELATED"/>
    <property type="match status" value="1"/>
</dbReference>
<dbReference type="RefSeq" id="XP_035824825.1">
    <property type="nucleotide sequence ID" value="XM_035968932.1"/>
</dbReference>
<feature type="domain" description="Fringe-like glycosyltransferase" evidence="13">
    <location>
        <begin position="118"/>
        <end position="285"/>
    </location>
</feature>
<gene>
    <name evidence="15" type="primary">LOC101849572</name>
</gene>
<keyword evidence="11 12" id="KW-0472">Membrane</keyword>
<sequence length="374" mass="42736">MQSSIISLFTKMRARKWLQFTNSHFLTGFVIGLAVTLLLRLEQQFVGSAYQTVRQGVVLKSLRYNVSQDVIGEKQEFDSQMHRAMEELSPAEEEHFGDSAHHHDNTALADQLTKKVRVLCWVMTSPKNLQSKAIHVKNTWAKRCNVLLFMSSTDDPSFPSIALNVSEGREHLTAKTMKAFKYVYDNHFNDADWFMKADDDTYVILENLRYFLSGEDSSKPVYFGHRFKVIVQQGYASGGGGYVLSKEALRRFGTTGYNSEHCAMDKGAEDVQMGKCLQNLKVSLEGSLDVMGRSRFHCLPPEPFLTGTYPNWLHKYDFEGLKQGVENVSDYAISFHYVKPKQMYLLEFLVYHLHPYGVINNIQDLNVKHNPTTS</sequence>
<keyword evidence="8" id="KW-0547">Nucleotide-binding</keyword>
<keyword evidence="5" id="KW-0328">Glycosyltransferase</keyword>
<evidence type="ECO:0000259" key="13">
    <source>
        <dbReference type="Pfam" id="PF02434"/>
    </source>
</evidence>
<keyword evidence="7 12" id="KW-0812">Transmembrane</keyword>
<keyword evidence="10 12" id="KW-1133">Transmembrane helix</keyword>
<dbReference type="InterPro" id="IPR003378">
    <property type="entry name" value="Fringe-like_glycosylTrfase"/>
</dbReference>
<proteinExistence type="inferred from homology"/>
<evidence type="ECO:0000313" key="15">
    <source>
        <dbReference type="RefSeq" id="XP_035824825.1"/>
    </source>
</evidence>
<comment type="subcellular location">
    <subcellularLocation>
        <location evidence="1">Membrane</location>
        <topology evidence="1">Single-pass type II membrane protein</topology>
    </subcellularLocation>
</comment>
<comment type="similarity">
    <text evidence="3">Belongs to the glycosyltransferase 31 family. Beta3-Gal-T subfamily.</text>
</comment>
<evidence type="ECO:0000256" key="2">
    <source>
        <dbReference type="ARBA" id="ARBA00004922"/>
    </source>
</evidence>
<dbReference type="Pfam" id="PF02434">
    <property type="entry name" value="Fringe"/>
    <property type="match status" value="1"/>
</dbReference>
<comment type="pathway">
    <text evidence="2">Protein modification; protein glycosylation.</text>
</comment>
<organism evidence="14 15">
    <name type="scientific">Aplysia californica</name>
    <name type="common">California sea hare</name>
    <dbReference type="NCBI Taxonomy" id="6500"/>
    <lineage>
        <taxon>Eukaryota</taxon>
        <taxon>Metazoa</taxon>
        <taxon>Spiralia</taxon>
        <taxon>Lophotrochozoa</taxon>
        <taxon>Mollusca</taxon>
        <taxon>Gastropoda</taxon>
        <taxon>Heterobranchia</taxon>
        <taxon>Euthyneura</taxon>
        <taxon>Tectipleura</taxon>
        <taxon>Aplysiida</taxon>
        <taxon>Aplysioidea</taxon>
        <taxon>Aplysiidae</taxon>
        <taxon>Aplysia</taxon>
    </lineage>
</organism>
<dbReference type="InterPro" id="IPR026050">
    <property type="entry name" value="C1GALT1/C1GALT1_chp1"/>
</dbReference>
<reference evidence="15" key="1">
    <citation type="submission" date="2025-08" db="UniProtKB">
        <authorList>
            <consortium name="RefSeq"/>
        </authorList>
    </citation>
    <scope>IDENTIFICATION</scope>
</reference>
<accession>A0ABM1VQY3</accession>
<protein>
    <recommendedName>
        <fullName evidence="4">N-acetylgalactosaminide beta-1,3-galactosyltransferase</fullName>
        <ecNumber evidence="4">2.4.1.122</ecNumber>
    </recommendedName>
</protein>
<evidence type="ECO:0000256" key="1">
    <source>
        <dbReference type="ARBA" id="ARBA00004606"/>
    </source>
</evidence>
<evidence type="ECO:0000256" key="4">
    <source>
        <dbReference type="ARBA" id="ARBA00012557"/>
    </source>
</evidence>
<dbReference type="Gene3D" id="3.90.550.50">
    <property type="match status" value="1"/>
</dbReference>
<dbReference type="Proteomes" id="UP000694888">
    <property type="component" value="Unplaced"/>
</dbReference>
<evidence type="ECO:0000256" key="7">
    <source>
        <dbReference type="ARBA" id="ARBA00022692"/>
    </source>
</evidence>
<dbReference type="PANTHER" id="PTHR23033">
    <property type="entry name" value="BETA1,3-GALACTOSYLTRANSFERASE"/>
    <property type="match status" value="1"/>
</dbReference>
<dbReference type="EC" id="2.4.1.122" evidence="4"/>
<evidence type="ECO:0000256" key="6">
    <source>
        <dbReference type="ARBA" id="ARBA00022679"/>
    </source>
</evidence>
<evidence type="ECO:0000256" key="9">
    <source>
        <dbReference type="ARBA" id="ARBA00022968"/>
    </source>
</evidence>
<keyword evidence="9" id="KW-0735">Signal-anchor</keyword>
<evidence type="ECO:0000256" key="12">
    <source>
        <dbReference type="SAM" id="Phobius"/>
    </source>
</evidence>
<evidence type="ECO:0000256" key="3">
    <source>
        <dbReference type="ARBA" id="ARBA00006462"/>
    </source>
</evidence>
<name>A0ABM1VQY3_APLCA</name>
<dbReference type="GeneID" id="101849572"/>
<evidence type="ECO:0000313" key="14">
    <source>
        <dbReference type="Proteomes" id="UP000694888"/>
    </source>
</evidence>
<feature type="transmembrane region" description="Helical" evidence="12">
    <location>
        <begin position="20"/>
        <end position="39"/>
    </location>
</feature>
<evidence type="ECO:0000256" key="8">
    <source>
        <dbReference type="ARBA" id="ARBA00022741"/>
    </source>
</evidence>
<evidence type="ECO:0000256" key="11">
    <source>
        <dbReference type="ARBA" id="ARBA00023136"/>
    </source>
</evidence>